<evidence type="ECO:0000256" key="1">
    <source>
        <dbReference type="SAM" id="MobiDB-lite"/>
    </source>
</evidence>
<keyword evidence="2" id="KW-0812">Transmembrane</keyword>
<evidence type="ECO:0000313" key="3">
    <source>
        <dbReference type="EMBL" id="UKK00366.2"/>
    </source>
</evidence>
<evidence type="ECO:0000256" key="2">
    <source>
        <dbReference type="SAM" id="Phobius"/>
    </source>
</evidence>
<feature type="region of interest" description="Disordered" evidence="1">
    <location>
        <begin position="243"/>
        <end position="274"/>
    </location>
</feature>
<organism evidence="3 4">
    <name type="scientific">Theileria orientalis</name>
    <dbReference type="NCBI Taxonomy" id="68886"/>
    <lineage>
        <taxon>Eukaryota</taxon>
        <taxon>Sar</taxon>
        <taxon>Alveolata</taxon>
        <taxon>Apicomplexa</taxon>
        <taxon>Aconoidasida</taxon>
        <taxon>Piroplasmida</taxon>
        <taxon>Theileriidae</taxon>
        <taxon>Theileria</taxon>
    </lineage>
</organism>
<feature type="transmembrane region" description="Helical" evidence="2">
    <location>
        <begin position="293"/>
        <end position="315"/>
    </location>
</feature>
<name>A0A976QTZ4_THEOR</name>
<proteinExistence type="predicted"/>
<accession>A0A976QTZ4</accession>
<dbReference type="EMBL" id="CP056069">
    <property type="protein sequence ID" value="UKK00366.2"/>
    <property type="molecule type" value="Genomic_DNA"/>
</dbReference>
<keyword evidence="2" id="KW-1133">Transmembrane helix</keyword>
<dbReference type="Proteomes" id="UP000244811">
    <property type="component" value="Chromosome 1"/>
</dbReference>
<feature type="transmembrane region" description="Helical" evidence="2">
    <location>
        <begin position="357"/>
        <end position="376"/>
    </location>
</feature>
<reference evidence="3" key="1">
    <citation type="submission" date="2022-07" db="EMBL/GenBank/DDBJ databases">
        <title>Evaluation of T. orientalis genome assembly methods using nanopore sequencing and analysis of variation between genomes.</title>
        <authorList>
            <person name="Yam J."/>
            <person name="Micallef M.L."/>
            <person name="Liu M."/>
            <person name="Djordjevic S.P."/>
            <person name="Bogema D.R."/>
            <person name="Jenkins C."/>
        </authorList>
    </citation>
    <scope>NUCLEOTIDE SEQUENCE</scope>
    <source>
        <strain evidence="3">Goon Nure</strain>
    </source>
</reference>
<evidence type="ECO:0000313" key="4">
    <source>
        <dbReference type="Proteomes" id="UP000244811"/>
    </source>
</evidence>
<gene>
    <name evidence="3" type="ORF">MACK_000438</name>
</gene>
<feature type="transmembrane region" description="Helical" evidence="2">
    <location>
        <begin position="202"/>
        <end position="221"/>
    </location>
</feature>
<feature type="transmembrane region" description="Helical" evidence="2">
    <location>
        <begin position="72"/>
        <end position="91"/>
    </location>
</feature>
<feature type="transmembrane region" description="Helical" evidence="2">
    <location>
        <begin position="327"/>
        <end position="345"/>
    </location>
</feature>
<feature type="transmembrane region" description="Helical" evidence="2">
    <location>
        <begin position="38"/>
        <end position="60"/>
    </location>
</feature>
<feature type="transmembrane region" description="Helical" evidence="2">
    <location>
        <begin position="111"/>
        <end position="131"/>
    </location>
</feature>
<sequence length="505" mass="57306">MSEEETCSEGTDSTCPHVKKEDTTSAFKCKAITAVASVALYIMFFQLDIISAQIAIGFDIPVHNTSIYLEKLFGIRFLTFFFGRVTEYIIFRSYSKVASDQGEEQLRYVRAQMNIAAFGVLLLGRVILFLVTCFSSNPAYHVYFALAFEAFGIGCSGAAFCSTYPRHCTVIILFAHVSRLVTFIVQFVLDRAFKNSMPKIKCQFFFCTLLSIVAVIGLYQYQHGDTGCKVNKTLADMEKKLVKQQRDDNATKHPEVHGGGKEEQIKETEQAKQEDTMPELGFIRTFGRAASPFFMYSAGSLFFDTLFPGILPYAFDTRERCHMINMIIPFAGVTGTILLVGLESADIYQKWLPELDAAWLIAIPMAIVFVYSILAVHTRIPSARKIIKNRPRIMAMTFTGALGNSFMDPLSFSGVIKVLFLSGFKPDVEVLLLHEITCILVRFYHYKISVGYNVTRINLGYILPKFRPNHRMSKWNTFWYILREMFRKAGRDAISDLTMNVKEYL</sequence>
<protein>
    <submittedName>
        <fullName evidence="3">Uncharacterized protein</fullName>
    </submittedName>
</protein>
<feature type="transmembrane region" description="Helical" evidence="2">
    <location>
        <begin position="143"/>
        <end position="165"/>
    </location>
</feature>
<dbReference type="AlphaFoldDB" id="A0A976QTZ4"/>
<keyword evidence="2" id="KW-0472">Membrane</keyword>